<dbReference type="EMBL" id="JAVREN010000030">
    <property type="protein sequence ID" value="MDT0309069.1"/>
    <property type="molecule type" value="Genomic_DNA"/>
</dbReference>
<dbReference type="Proteomes" id="UP001183388">
    <property type="component" value="Unassembled WGS sequence"/>
</dbReference>
<protein>
    <submittedName>
        <fullName evidence="1">Uncharacterized protein</fullName>
    </submittedName>
</protein>
<name>A0ABU2LBX7_9ACTN</name>
<organism evidence="1 2">
    <name type="scientific">Streptomyces boetiae</name>
    <dbReference type="NCBI Taxonomy" id="3075541"/>
    <lineage>
        <taxon>Bacteria</taxon>
        <taxon>Bacillati</taxon>
        <taxon>Actinomycetota</taxon>
        <taxon>Actinomycetes</taxon>
        <taxon>Kitasatosporales</taxon>
        <taxon>Streptomycetaceae</taxon>
        <taxon>Streptomyces</taxon>
    </lineage>
</organism>
<dbReference type="RefSeq" id="WP_311632020.1">
    <property type="nucleotide sequence ID" value="NZ_JAVREN010000030.1"/>
</dbReference>
<evidence type="ECO:0000313" key="2">
    <source>
        <dbReference type="Proteomes" id="UP001183388"/>
    </source>
</evidence>
<sequence>MTSGALPAWLPTADQGVRMLPCHRWWDAVRLPGFVGQPVLAGLRRVRGPVIEDQMADTYTWLVPIGAADGWEAIGAHVLNYGLIPVPPARFDAGAWTAGAAIRWLAPPNGPRLAEPGPLRAAILAEYRGPGRA</sequence>
<accession>A0ABU2LBX7</accession>
<comment type="caution">
    <text evidence="1">The sequence shown here is derived from an EMBL/GenBank/DDBJ whole genome shotgun (WGS) entry which is preliminary data.</text>
</comment>
<reference evidence="2" key="1">
    <citation type="submission" date="2023-07" db="EMBL/GenBank/DDBJ databases">
        <title>30 novel species of actinomycetes from the DSMZ collection.</title>
        <authorList>
            <person name="Nouioui I."/>
        </authorList>
    </citation>
    <scope>NUCLEOTIDE SEQUENCE [LARGE SCALE GENOMIC DNA]</scope>
    <source>
        <strain evidence="2">DSM 44917</strain>
    </source>
</reference>
<gene>
    <name evidence="1" type="ORF">RM780_19190</name>
</gene>
<proteinExistence type="predicted"/>
<evidence type="ECO:0000313" key="1">
    <source>
        <dbReference type="EMBL" id="MDT0309069.1"/>
    </source>
</evidence>
<keyword evidence="2" id="KW-1185">Reference proteome</keyword>